<evidence type="ECO:0000313" key="1">
    <source>
        <dbReference type="EMBL" id="MFC5820958.1"/>
    </source>
</evidence>
<name>A0ABW1C804_9ACTN</name>
<organism evidence="1 2">
    <name type="scientific">Nonomuraea harbinensis</name>
    <dbReference type="NCBI Taxonomy" id="1286938"/>
    <lineage>
        <taxon>Bacteria</taxon>
        <taxon>Bacillati</taxon>
        <taxon>Actinomycetota</taxon>
        <taxon>Actinomycetes</taxon>
        <taxon>Streptosporangiales</taxon>
        <taxon>Streptosporangiaceae</taxon>
        <taxon>Nonomuraea</taxon>
    </lineage>
</organism>
<dbReference type="EMBL" id="JBHSNW010000029">
    <property type="protein sequence ID" value="MFC5820958.1"/>
    <property type="molecule type" value="Genomic_DNA"/>
</dbReference>
<comment type="caution">
    <text evidence="1">The sequence shown here is derived from an EMBL/GenBank/DDBJ whole genome shotgun (WGS) entry which is preliminary data.</text>
</comment>
<proteinExistence type="predicted"/>
<protein>
    <submittedName>
        <fullName evidence="1">Uncharacterized protein</fullName>
    </submittedName>
</protein>
<evidence type="ECO:0000313" key="2">
    <source>
        <dbReference type="Proteomes" id="UP001596096"/>
    </source>
</evidence>
<accession>A0ABW1C804</accession>
<dbReference type="RefSeq" id="WP_219546511.1">
    <property type="nucleotide sequence ID" value="NZ_JAHKRN010000024.1"/>
</dbReference>
<reference evidence="2" key="1">
    <citation type="journal article" date="2019" name="Int. J. Syst. Evol. Microbiol.">
        <title>The Global Catalogue of Microorganisms (GCM) 10K type strain sequencing project: providing services to taxonomists for standard genome sequencing and annotation.</title>
        <authorList>
            <consortium name="The Broad Institute Genomics Platform"/>
            <consortium name="The Broad Institute Genome Sequencing Center for Infectious Disease"/>
            <person name="Wu L."/>
            <person name="Ma J."/>
        </authorList>
    </citation>
    <scope>NUCLEOTIDE SEQUENCE [LARGE SCALE GENOMIC DNA]</scope>
    <source>
        <strain evidence="2">CGMCC 4.7106</strain>
    </source>
</reference>
<dbReference type="Proteomes" id="UP001596096">
    <property type="component" value="Unassembled WGS sequence"/>
</dbReference>
<gene>
    <name evidence="1" type="ORF">ACFPUY_38175</name>
</gene>
<keyword evidence="2" id="KW-1185">Reference proteome</keyword>
<sequence>MEQVLYSSRGWENWDVEHKPALPEGMPILIDSDLRFEDGPAVPRPTIVLNR</sequence>